<dbReference type="SUPFAM" id="SSF57850">
    <property type="entry name" value="RING/U-box"/>
    <property type="match status" value="1"/>
</dbReference>
<dbReference type="InterPro" id="IPR001841">
    <property type="entry name" value="Znf_RING"/>
</dbReference>
<comment type="subcellular location">
    <subcellularLocation>
        <location evidence="4">Nucleus</location>
    </subcellularLocation>
</comment>
<name>A0ABR1GBE0_AURAN</name>
<keyword evidence="5" id="KW-0863">Zinc-finger</keyword>
<feature type="domain" description="RING-type" evidence="8">
    <location>
        <begin position="267"/>
        <end position="308"/>
    </location>
</feature>
<dbReference type="Pfam" id="PF13639">
    <property type="entry name" value="zf-RING_2"/>
    <property type="match status" value="1"/>
</dbReference>
<dbReference type="Gene3D" id="1.10.10.60">
    <property type="entry name" value="Homeodomain-like"/>
    <property type="match status" value="1"/>
</dbReference>
<gene>
    <name evidence="9" type="ORF">SO694_00007695</name>
</gene>
<evidence type="ECO:0000259" key="7">
    <source>
        <dbReference type="PROSITE" id="PS50071"/>
    </source>
</evidence>
<dbReference type="Pfam" id="PF05920">
    <property type="entry name" value="Homeobox_KN"/>
    <property type="match status" value="1"/>
</dbReference>
<accession>A0ABR1GBE0</accession>
<sequence length="320" mass="35020">MTFGAEDVPASELHGVMSPEAEDSQSWHDDAATWSAENAKSRARRRRPRAAPPQKTRAAPQGRSRRELPRARVSILKAWLVSGEHFHHPYPTQQDQAHLMAQTGIDKKQLKNWFREQRRIWKPLVRTRLEAEGAIAPGGDLDEALAADARRHAGDRDDGPPAFTRLASGAPPEAPAQDDEFLRNVDSSPSSTRSLSQRRRPARRTAARRRASRARPSSTTRPSTGTPRRAAAAGSRKRPLPGDDAAPDGATTTRPPPTVRVSRDASCAFCARGNVDTQLMPCKHLFHGQCLRPWLEATVTTPVCPCCSVAIANCVRAAPA</sequence>
<dbReference type="PROSITE" id="PS50089">
    <property type="entry name" value="ZF_RING_2"/>
    <property type="match status" value="1"/>
</dbReference>
<feature type="compositionally biased region" description="Basic residues" evidence="6">
    <location>
        <begin position="196"/>
        <end position="213"/>
    </location>
</feature>
<feature type="DNA-binding region" description="Homeobox" evidence="4">
    <location>
        <begin position="61"/>
        <end position="125"/>
    </location>
</feature>
<keyword evidence="10" id="KW-1185">Reference proteome</keyword>
<feature type="compositionally biased region" description="Low complexity" evidence="6">
    <location>
        <begin position="214"/>
        <end position="234"/>
    </location>
</feature>
<dbReference type="EMBL" id="JBBJCI010000037">
    <property type="protein sequence ID" value="KAK7250419.1"/>
    <property type="molecule type" value="Genomic_DNA"/>
</dbReference>
<dbReference type="Proteomes" id="UP001363151">
    <property type="component" value="Unassembled WGS sequence"/>
</dbReference>
<keyword evidence="5" id="KW-0862">Zinc</keyword>
<dbReference type="SUPFAM" id="SSF46689">
    <property type="entry name" value="Homeodomain-like"/>
    <property type="match status" value="1"/>
</dbReference>
<keyword evidence="3 4" id="KW-0539">Nucleus</keyword>
<feature type="region of interest" description="Disordered" evidence="6">
    <location>
        <begin position="1"/>
        <end position="69"/>
    </location>
</feature>
<feature type="compositionally biased region" description="Basic and acidic residues" evidence="6">
    <location>
        <begin position="150"/>
        <end position="159"/>
    </location>
</feature>
<evidence type="ECO:0000313" key="9">
    <source>
        <dbReference type="EMBL" id="KAK7250419.1"/>
    </source>
</evidence>
<keyword evidence="2 4" id="KW-0371">Homeobox</keyword>
<evidence type="ECO:0000256" key="3">
    <source>
        <dbReference type="ARBA" id="ARBA00023242"/>
    </source>
</evidence>
<dbReference type="CDD" id="cd00086">
    <property type="entry name" value="homeodomain"/>
    <property type="match status" value="1"/>
</dbReference>
<dbReference type="Gene3D" id="3.30.40.10">
    <property type="entry name" value="Zinc/RING finger domain, C3HC4 (zinc finger)"/>
    <property type="match status" value="1"/>
</dbReference>
<evidence type="ECO:0000256" key="1">
    <source>
        <dbReference type="ARBA" id="ARBA00023125"/>
    </source>
</evidence>
<feature type="domain" description="Homeobox" evidence="7">
    <location>
        <begin position="59"/>
        <end position="124"/>
    </location>
</feature>
<dbReference type="InterPro" id="IPR008422">
    <property type="entry name" value="KN_HD"/>
</dbReference>
<keyword evidence="1 4" id="KW-0238">DNA-binding</keyword>
<protein>
    <submittedName>
        <fullName evidence="9">DNA binding protein</fullName>
    </submittedName>
</protein>
<evidence type="ECO:0000256" key="4">
    <source>
        <dbReference type="PROSITE-ProRule" id="PRU00108"/>
    </source>
</evidence>
<keyword evidence="5" id="KW-0479">Metal-binding</keyword>
<dbReference type="SMART" id="SM00389">
    <property type="entry name" value="HOX"/>
    <property type="match status" value="1"/>
</dbReference>
<dbReference type="InterPro" id="IPR013083">
    <property type="entry name" value="Znf_RING/FYVE/PHD"/>
</dbReference>
<dbReference type="PANTHER" id="PTHR11850">
    <property type="entry name" value="HOMEOBOX PROTEIN TRANSCRIPTION FACTORS"/>
    <property type="match status" value="1"/>
</dbReference>
<reference evidence="9 10" key="1">
    <citation type="submission" date="2024-03" db="EMBL/GenBank/DDBJ databases">
        <title>Aureococcus anophagefferens CCMP1851 and Kratosvirus quantuckense: Draft genome of a second virus-susceptible host strain in the model system.</title>
        <authorList>
            <person name="Chase E."/>
            <person name="Truchon A.R."/>
            <person name="Schepens W."/>
            <person name="Wilhelm S.W."/>
        </authorList>
    </citation>
    <scope>NUCLEOTIDE SEQUENCE [LARGE SCALE GENOMIC DNA]</scope>
    <source>
        <strain evidence="9 10">CCMP1851</strain>
    </source>
</reference>
<evidence type="ECO:0000256" key="2">
    <source>
        <dbReference type="ARBA" id="ARBA00023155"/>
    </source>
</evidence>
<evidence type="ECO:0000256" key="5">
    <source>
        <dbReference type="PROSITE-ProRule" id="PRU00175"/>
    </source>
</evidence>
<comment type="caution">
    <text evidence="9">The sequence shown here is derived from an EMBL/GenBank/DDBJ whole genome shotgun (WGS) entry which is preliminary data.</text>
</comment>
<dbReference type="InterPro" id="IPR001356">
    <property type="entry name" value="HD"/>
</dbReference>
<organism evidence="9 10">
    <name type="scientific">Aureococcus anophagefferens</name>
    <name type="common">Harmful bloom alga</name>
    <dbReference type="NCBI Taxonomy" id="44056"/>
    <lineage>
        <taxon>Eukaryota</taxon>
        <taxon>Sar</taxon>
        <taxon>Stramenopiles</taxon>
        <taxon>Ochrophyta</taxon>
        <taxon>Pelagophyceae</taxon>
        <taxon>Pelagomonadales</taxon>
        <taxon>Pelagomonadaceae</taxon>
        <taxon>Aureococcus</taxon>
    </lineage>
</organism>
<dbReference type="PROSITE" id="PS50071">
    <property type="entry name" value="HOMEOBOX_2"/>
    <property type="match status" value="1"/>
</dbReference>
<evidence type="ECO:0000259" key="8">
    <source>
        <dbReference type="PROSITE" id="PS50089"/>
    </source>
</evidence>
<evidence type="ECO:0000313" key="10">
    <source>
        <dbReference type="Proteomes" id="UP001363151"/>
    </source>
</evidence>
<proteinExistence type="predicted"/>
<feature type="region of interest" description="Disordered" evidence="6">
    <location>
        <begin position="150"/>
        <end position="260"/>
    </location>
</feature>
<evidence type="ECO:0000256" key="6">
    <source>
        <dbReference type="SAM" id="MobiDB-lite"/>
    </source>
</evidence>
<dbReference type="InterPro" id="IPR009057">
    <property type="entry name" value="Homeodomain-like_sf"/>
</dbReference>
<dbReference type="InterPro" id="IPR050224">
    <property type="entry name" value="TALE_homeobox"/>
</dbReference>